<protein>
    <submittedName>
        <fullName evidence="2">Uncharacterized protein</fullName>
    </submittedName>
</protein>
<gene>
    <name evidence="1" type="ORF">AYC66_18380</name>
    <name evidence="2" type="ORF">BAY09_07010</name>
</gene>
<evidence type="ECO:0000313" key="1">
    <source>
        <dbReference type="EMBL" id="AQX52524.1"/>
    </source>
</evidence>
<accession>A0A494J3Z6</accession>
<dbReference type="EMBL" id="CP014339">
    <property type="protein sequence ID" value="AQX52524.1"/>
    <property type="molecule type" value="Genomic_DNA"/>
</dbReference>
<proteinExistence type="predicted"/>
<organism evidence="2">
    <name type="scientific">Elizabethkingia anophelis</name>
    <dbReference type="NCBI Taxonomy" id="1117645"/>
    <lineage>
        <taxon>Bacteria</taxon>
        <taxon>Pseudomonadati</taxon>
        <taxon>Bacteroidota</taxon>
        <taxon>Flavobacteriia</taxon>
        <taxon>Flavobacteriales</taxon>
        <taxon>Weeksellaceae</taxon>
        <taxon>Elizabethkingia</taxon>
    </lineage>
</organism>
<name>A0A494J3Z6_9FLAO</name>
<dbReference type="RefSeq" id="WP_078411305.1">
    <property type="nucleotide sequence ID" value="NZ_CP014339.1"/>
</dbReference>
<sequence>MKVKYIEIIDLVLSNPANQLSKSSRDMLETMKNGLNIEKINHLQEMTSMLEECLGKLPINTDSQVTFYKKVEQLILKIKG</sequence>
<reference evidence="1 3" key="1">
    <citation type="submission" date="2016-02" db="EMBL/GenBank/DDBJ databases">
        <authorList>
            <person name="Nicholson A.C."/>
            <person name="Humrighouse B.W."/>
            <person name="Loparev V."/>
            <person name="Emery B."/>
            <person name="Graziano J."/>
            <person name="McQuiston J.R."/>
        </authorList>
    </citation>
    <scope>NUCLEOTIDE SEQUENCE [LARGE SCALE GENOMIC DNA]</scope>
    <source>
        <strain evidence="1 3">E6809</strain>
    </source>
</reference>
<reference evidence="2" key="2">
    <citation type="submission" date="2016-06" db="EMBL/GenBank/DDBJ databases">
        <authorList>
            <person name="Nicholson A.C."/>
        </authorList>
    </citation>
    <scope>NUCLEOTIDE SEQUENCE [LARGE SCALE GENOMIC DNA]</scope>
    <source>
        <strain evidence="2">E6809</strain>
    </source>
</reference>
<dbReference type="EMBL" id="MAHS01000013">
    <property type="protein sequence ID" value="OPB47395.1"/>
    <property type="molecule type" value="Genomic_DNA"/>
</dbReference>
<evidence type="ECO:0000313" key="2">
    <source>
        <dbReference type="EMBL" id="OPB47395.1"/>
    </source>
</evidence>
<dbReference type="AlphaFoldDB" id="A0A494J3Z6"/>
<evidence type="ECO:0000313" key="3">
    <source>
        <dbReference type="Proteomes" id="UP000189738"/>
    </source>
</evidence>
<dbReference type="Proteomes" id="UP000189738">
    <property type="component" value="Chromosome"/>
</dbReference>